<keyword evidence="1" id="KW-0472">Membrane</keyword>
<gene>
    <name evidence="2" type="ORF">LJ739_01970</name>
</gene>
<organism evidence="2 3">
    <name type="scientific">Fluctibacter halophilus</name>
    <dbReference type="NCBI Taxonomy" id="226011"/>
    <lineage>
        <taxon>Bacteria</taxon>
        <taxon>Pseudomonadati</taxon>
        <taxon>Pseudomonadota</taxon>
        <taxon>Gammaproteobacteria</taxon>
        <taxon>Alteromonadales</taxon>
        <taxon>Alteromonadaceae</taxon>
        <taxon>Fluctibacter</taxon>
    </lineage>
</organism>
<sequence length="108" mass="11898">MENSDIATIITACVGAIAAIASAYLSSGAKKSTADTKKRIEIVQARLDERDKIGAEMGFLIPVTNDAMWNDYYQKRVVEKMSRKEAADALAEKSADYPFELIKEPLPK</sequence>
<dbReference type="RefSeq" id="WP_229156920.1">
    <property type="nucleotide sequence ID" value="NZ_JAJEWP010000001.1"/>
</dbReference>
<dbReference type="Proteomes" id="UP001520878">
    <property type="component" value="Unassembled WGS sequence"/>
</dbReference>
<name>A0ABS8G338_9ALTE</name>
<protein>
    <recommendedName>
        <fullName evidence="4">Phage protein</fullName>
    </recommendedName>
</protein>
<keyword evidence="1" id="KW-0812">Transmembrane</keyword>
<evidence type="ECO:0008006" key="4">
    <source>
        <dbReference type="Google" id="ProtNLM"/>
    </source>
</evidence>
<reference evidence="2 3" key="1">
    <citation type="submission" date="2021-10" db="EMBL/GenBank/DDBJ databases">
        <title>Draft genome of Aestuariibacter halophilus JC2043.</title>
        <authorList>
            <person name="Emsley S.A."/>
            <person name="Pfannmuller K.M."/>
            <person name="Ushijima B."/>
            <person name="Saw J.H."/>
            <person name="Videau P."/>
        </authorList>
    </citation>
    <scope>NUCLEOTIDE SEQUENCE [LARGE SCALE GENOMIC DNA]</scope>
    <source>
        <strain evidence="2 3">JC2043</strain>
    </source>
</reference>
<proteinExistence type="predicted"/>
<keyword evidence="1" id="KW-1133">Transmembrane helix</keyword>
<dbReference type="EMBL" id="JAJEWP010000001">
    <property type="protein sequence ID" value="MCC2615007.1"/>
    <property type="molecule type" value="Genomic_DNA"/>
</dbReference>
<accession>A0ABS8G338</accession>
<feature type="transmembrane region" description="Helical" evidence="1">
    <location>
        <begin position="6"/>
        <end position="25"/>
    </location>
</feature>
<evidence type="ECO:0000313" key="3">
    <source>
        <dbReference type="Proteomes" id="UP001520878"/>
    </source>
</evidence>
<evidence type="ECO:0000313" key="2">
    <source>
        <dbReference type="EMBL" id="MCC2615007.1"/>
    </source>
</evidence>
<keyword evidence="3" id="KW-1185">Reference proteome</keyword>
<evidence type="ECO:0000256" key="1">
    <source>
        <dbReference type="SAM" id="Phobius"/>
    </source>
</evidence>
<comment type="caution">
    <text evidence="2">The sequence shown here is derived from an EMBL/GenBank/DDBJ whole genome shotgun (WGS) entry which is preliminary data.</text>
</comment>